<gene>
    <name evidence="2" type="ORF">SAMN04488082_103111</name>
</gene>
<sequence>MPYSFRSARILAQPVTGAETPEIETVYAGNRELLLLLDRENDPPVLARRFVEHQNLPPRGCPSSLHNLILREPMDSDVIGLLSLYTGYPKGDVAYVGELFLSAEFQGIGLGREAYLSLEAMLRPGPMTRVRVGVGLKNWNALRFWIRLGFMHVTGMSGDRFFGPGRHAFLELQKNL</sequence>
<dbReference type="AlphaFoldDB" id="A0A1I3RDR3"/>
<protein>
    <submittedName>
        <fullName evidence="2">Acetyltransferase (GNAT) family protein</fullName>
    </submittedName>
</protein>
<dbReference type="Pfam" id="PF00583">
    <property type="entry name" value="Acetyltransf_1"/>
    <property type="match status" value="1"/>
</dbReference>
<dbReference type="RefSeq" id="WP_092372967.1">
    <property type="nucleotide sequence ID" value="NZ_FORX01000003.1"/>
</dbReference>
<keyword evidence="2" id="KW-0808">Transferase</keyword>
<dbReference type="OrthoDB" id="6692778at2"/>
<proteinExistence type="predicted"/>
<dbReference type="CDD" id="cd04301">
    <property type="entry name" value="NAT_SF"/>
    <property type="match status" value="1"/>
</dbReference>
<keyword evidence="3" id="KW-1185">Reference proteome</keyword>
<organism evidence="2 3">
    <name type="scientific">Desulfomicrobium apsheronum</name>
    <dbReference type="NCBI Taxonomy" id="52560"/>
    <lineage>
        <taxon>Bacteria</taxon>
        <taxon>Pseudomonadati</taxon>
        <taxon>Thermodesulfobacteriota</taxon>
        <taxon>Desulfovibrionia</taxon>
        <taxon>Desulfovibrionales</taxon>
        <taxon>Desulfomicrobiaceae</taxon>
        <taxon>Desulfomicrobium</taxon>
    </lineage>
</organism>
<accession>A0A1I3RDR3</accession>
<dbReference type="STRING" id="52560.SAMN04488082_103111"/>
<dbReference type="Proteomes" id="UP000198635">
    <property type="component" value="Unassembled WGS sequence"/>
</dbReference>
<dbReference type="InterPro" id="IPR016181">
    <property type="entry name" value="Acyl_CoA_acyltransferase"/>
</dbReference>
<dbReference type="Gene3D" id="3.40.630.30">
    <property type="match status" value="1"/>
</dbReference>
<dbReference type="PROSITE" id="PS51186">
    <property type="entry name" value="GNAT"/>
    <property type="match status" value="1"/>
</dbReference>
<dbReference type="SUPFAM" id="SSF55729">
    <property type="entry name" value="Acyl-CoA N-acyltransferases (Nat)"/>
    <property type="match status" value="1"/>
</dbReference>
<dbReference type="GO" id="GO:0016747">
    <property type="term" value="F:acyltransferase activity, transferring groups other than amino-acyl groups"/>
    <property type="evidence" value="ECO:0007669"/>
    <property type="project" value="InterPro"/>
</dbReference>
<dbReference type="InterPro" id="IPR000182">
    <property type="entry name" value="GNAT_dom"/>
</dbReference>
<name>A0A1I3RDR3_9BACT</name>
<evidence type="ECO:0000313" key="3">
    <source>
        <dbReference type="Proteomes" id="UP000198635"/>
    </source>
</evidence>
<feature type="domain" description="N-acetyltransferase" evidence="1">
    <location>
        <begin position="21"/>
        <end position="176"/>
    </location>
</feature>
<dbReference type="EMBL" id="FORX01000003">
    <property type="protein sequence ID" value="SFJ43829.1"/>
    <property type="molecule type" value="Genomic_DNA"/>
</dbReference>
<evidence type="ECO:0000259" key="1">
    <source>
        <dbReference type="PROSITE" id="PS51186"/>
    </source>
</evidence>
<reference evidence="3" key="1">
    <citation type="submission" date="2016-10" db="EMBL/GenBank/DDBJ databases">
        <authorList>
            <person name="Varghese N."/>
            <person name="Submissions S."/>
        </authorList>
    </citation>
    <scope>NUCLEOTIDE SEQUENCE [LARGE SCALE GENOMIC DNA]</scope>
    <source>
        <strain evidence="3">DSM 5918</strain>
    </source>
</reference>
<evidence type="ECO:0000313" key="2">
    <source>
        <dbReference type="EMBL" id="SFJ43829.1"/>
    </source>
</evidence>